<dbReference type="GO" id="GO:0043022">
    <property type="term" value="F:ribosome binding"/>
    <property type="evidence" value="ECO:0007669"/>
    <property type="project" value="UniProtKB-UniRule"/>
</dbReference>
<dbReference type="FunFam" id="3.40.50.300:FF:000309">
    <property type="entry name" value="ABC transporter ATP-binding protein"/>
    <property type="match status" value="1"/>
</dbReference>
<evidence type="ECO:0000313" key="14">
    <source>
        <dbReference type="Proteomes" id="UP000464954"/>
    </source>
</evidence>
<evidence type="ECO:0000256" key="8">
    <source>
        <dbReference type="ARBA" id="ARBA00023204"/>
    </source>
</evidence>
<feature type="domain" description="ABC transporter" evidence="12">
    <location>
        <begin position="281"/>
        <end position="499"/>
    </location>
</feature>
<dbReference type="GO" id="GO:0006281">
    <property type="term" value="P:DNA repair"/>
    <property type="evidence" value="ECO:0007669"/>
    <property type="project" value="UniProtKB-KW"/>
</dbReference>
<keyword evidence="4 11" id="KW-0227">DNA damage</keyword>
<dbReference type="SMART" id="SM00382">
    <property type="entry name" value="AAA"/>
    <property type="match status" value="2"/>
</dbReference>
<dbReference type="Pfam" id="PF12848">
    <property type="entry name" value="ABC_tran_Xtn"/>
    <property type="match status" value="1"/>
</dbReference>
<name>A0A6P1M1Y1_9BACT</name>
<dbReference type="Pfam" id="PF00005">
    <property type="entry name" value="ABC_tran"/>
    <property type="match status" value="2"/>
</dbReference>
<evidence type="ECO:0000256" key="5">
    <source>
        <dbReference type="ARBA" id="ARBA00022801"/>
    </source>
</evidence>
<keyword evidence="5 11" id="KW-0378">Hydrolase</keyword>
<dbReference type="GO" id="GO:0003677">
    <property type="term" value="F:DNA binding"/>
    <property type="evidence" value="ECO:0007669"/>
    <property type="project" value="UniProtKB-UniRule"/>
</dbReference>
<dbReference type="RefSeq" id="WP_160627525.1">
    <property type="nucleotide sequence ID" value="NZ_CP047593.1"/>
</dbReference>
<dbReference type="CDD" id="cd03221">
    <property type="entry name" value="ABCF_EF-3"/>
    <property type="match status" value="2"/>
</dbReference>
<keyword evidence="7 11" id="KW-0238">DNA-binding</keyword>
<dbReference type="InterPro" id="IPR032781">
    <property type="entry name" value="ABC_tran_Xtn"/>
</dbReference>
<dbReference type="Gene3D" id="1.10.287.380">
    <property type="entry name" value="Valyl-tRNA synthetase, C-terminal domain"/>
    <property type="match status" value="1"/>
</dbReference>
<dbReference type="Gene3D" id="3.40.50.300">
    <property type="entry name" value="P-loop containing nucleotide triphosphate hydrolases"/>
    <property type="match status" value="2"/>
</dbReference>
<gene>
    <name evidence="11" type="primary">uup</name>
    <name evidence="13" type="ORF">GT409_04980</name>
</gene>
<keyword evidence="6 11" id="KW-0067">ATP-binding</keyword>
<dbReference type="InterPro" id="IPR003439">
    <property type="entry name" value="ABC_transporter-like_ATP-bd"/>
</dbReference>
<evidence type="ECO:0000313" key="13">
    <source>
        <dbReference type="EMBL" id="QHI68829.1"/>
    </source>
</evidence>
<dbReference type="KEGG" id="taer:GT409_04980"/>
<evidence type="ECO:0000256" key="1">
    <source>
        <dbReference type="ARBA" id="ARBA00022490"/>
    </source>
</evidence>
<evidence type="ECO:0000256" key="3">
    <source>
        <dbReference type="ARBA" id="ARBA00022741"/>
    </source>
</evidence>
<dbReference type="InterPro" id="IPR027417">
    <property type="entry name" value="P-loop_NTPase"/>
</dbReference>
<feature type="binding site" evidence="11">
    <location>
        <begin position="36"/>
        <end position="43"/>
    </location>
    <ligand>
        <name>ATP</name>
        <dbReference type="ChEBI" id="CHEBI:30616"/>
        <label>1</label>
    </ligand>
</feature>
<evidence type="ECO:0000259" key="12">
    <source>
        <dbReference type="PROSITE" id="PS50893"/>
    </source>
</evidence>
<dbReference type="GO" id="GO:0005737">
    <property type="term" value="C:cytoplasm"/>
    <property type="evidence" value="ECO:0007669"/>
    <property type="project" value="UniProtKB-SubCell"/>
</dbReference>
<evidence type="ECO:0000256" key="2">
    <source>
        <dbReference type="ARBA" id="ARBA00022737"/>
    </source>
</evidence>
<dbReference type="InterPro" id="IPR003593">
    <property type="entry name" value="AAA+_ATPase"/>
</dbReference>
<organism evidence="13 14">
    <name type="scientific">Tichowtungia aerotolerans</name>
    <dbReference type="NCBI Taxonomy" id="2697043"/>
    <lineage>
        <taxon>Bacteria</taxon>
        <taxon>Pseudomonadati</taxon>
        <taxon>Kiritimatiellota</taxon>
        <taxon>Tichowtungiia</taxon>
        <taxon>Tichowtungiales</taxon>
        <taxon>Tichowtungiaceae</taxon>
        <taxon>Tichowtungia</taxon>
    </lineage>
</organism>
<dbReference type="AlphaFoldDB" id="A0A6P1M1Y1"/>
<protein>
    <recommendedName>
        <fullName evidence="11">ATP-binding protein Uup</fullName>
        <ecNumber evidence="11">3.6.1.-</ecNumber>
    </recommendedName>
</protein>
<evidence type="ECO:0000256" key="10">
    <source>
        <dbReference type="ARBA" id="ARBA00061478"/>
    </source>
</evidence>
<dbReference type="GO" id="GO:0016887">
    <property type="term" value="F:ATP hydrolysis activity"/>
    <property type="evidence" value="ECO:0007669"/>
    <property type="project" value="UniProtKB-UniRule"/>
</dbReference>
<dbReference type="HAMAP" id="MF_00848">
    <property type="entry name" value="Uup"/>
    <property type="match status" value="1"/>
</dbReference>
<comment type="function">
    <text evidence="11">Probably plays a role in ribosome assembly or function. May be involved in resolution of branched DNA intermediates that result from template switching in postreplication gaps. Binds DNA and has ATPase activity.</text>
</comment>
<dbReference type="EC" id="3.6.1.-" evidence="11"/>
<proteinExistence type="inferred from homology"/>
<keyword evidence="2 11" id="KW-0677">Repeat</keyword>
<keyword evidence="3 11" id="KW-0547">Nucleotide-binding</keyword>
<dbReference type="SUPFAM" id="SSF52540">
    <property type="entry name" value="P-loop containing nucleoside triphosphate hydrolases"/>
    <property type="match status" value="2"/>
</dbReference>
<dbReference type="PANTHER" id="PTHR42855:SF1">
    <property type="entry name" value="ABC TRANSPORTER DOMAIN-CONTAINING PROTEIN"/>
    <property type="match status" value="1"/>
</dbReference>
<keyword evidence="8 11" id="KW-0234">DNA repair</keyword>
<keyword evidence="1 11" id="KW-0963">Cytoplasm</keyword>
<dbReference type="Proteomes" id="UP000464954">
    <property type="component" value="Chromosome"/>
</dbReference>
<dbReference type="PANTHER" id="PTHR42855">
    <property type="entry name" value="ABC TRANSPORTER ATP-BINDING SUBUNIT"/>
    <property type="match status" value="1"/>
</dbReference>
<evidence type="ECO:0000256" key="9">
    <source>
        <dbReference type="ARBA" id="ARBA00049360"/>
    </source>
</evidence>
<evidence type="ECO:0000256" key="6">
    <source>
        <dbReference type="ARBA" id="ARBA00022840"/>
    </source>
</evidence>
<evidence type="ECO:0000256" key="11">
    <source>
        <dbReference type="HAMAP-Rule" id="MF_00848"/>
    </source>
</evidence>
<dbReference type="InterPro" id="IPR017871">
    <property type="entry name" value="ABC_transporter-like_CS"/>
</dbReference>
<feature type="domain" description="ABC transporter" evidence="12">
    <location>
        <begin position="4"/>
        <end position="214"/>
    </location>
</feature>
<comment type="similarity">
    <text evidence="10 11">Belongs to the ABC transporter superfamily. ABCF family. Uup subfamily.</text>
</comment>
<accession>A0A6P1M1Y1</accession>
<dbReference type="PROSITE" id="PS00211">
    <property type="entry name" value="ABC_TRANSPORTER_1"/>
    <property type="match status" value="2"/>
</dbReference>
<reference evidence="13 14" key="1">
    <citation type="submission" date="2020-01" db="EMBL/GenBank/DDBJ databases">
        <title>Ponticoccus aerotolerans gen. nov., sp. nov., an anaerobic bacterium and proposal of Ponticoccusceae fam. nov., Ponticoccusles ord. nov. and Ponticoccuse classis nov. in the phylum Kiritimatiellaeota.</title>
        <authorList>
            <person name="Zhou L.Y."/>
            <person name="Du Z.J."/>
        </authorList>
    </citation>
    <scope>NUCLEOTIDE SEQUENCE [LARGE SCALE GENOMIC DNA]</scope>
    <source>
        <strain evidence="13 14">S-5007</strain>
    </source>
</reference>
<dbReference type="PROSITE" id="PS50893">
    <property type="entry name" value="ABC_TRANSPORTER_2"/>
    <property type="match status" value="2"/>
</dbReference>
<dbReference type="InterPro" id="IPR043686">
    <property type="entry name" value="Uup"/>
</dbReference>
<comment type="subcellular location">
    <subcellularLocation>
        <location evidence="11">Cytoplasm</location>
    </subcellularLocation>
    <text evidence="11">Associates with ribosomes.</text>
</comment>
<dbReference type="Pfam" id="PF16326">
    <property type="entry name" value="ABC_tran_CTD"/>
    <property type="match status" value="1"/>
</dbReference>
<evidence type="ECO:0000256" key="4">
    <source>
        <dbReference type="ARBA" id="ARBA00022763"/>
    </source>
</evidence>
<feature type="binding site" evidence="11">
    <location>
        <begin position="313"/>
        <end position="320"/>
    </location>
    <ligand>
        <name>ATP</name>
        <dbReference type="ChEBI" id="CHEBI:30616"/>
        <label>2</label>
    </ligand>
</feature>
<sequence length="584" mass="66430">MALISLQNIQIAFGGPKLLDGVTLQIESGERICLIGRNGEGKSTLLKIVDGTLEPDDGTVIRSGVRVARLQQTVPQDIEGTVFDLVSRDWNHEHALDHPVEKVISLMNLEPNQPFAELSGGMRRRALLAKALVNEPDILVLDEPTNHLDIDSIQWLENFLARWRGTVLFVTHDRVFLQKLATRIVELDRGQLTSWECDYETYLKRRQALLDAEEGQWAEFDRKLAQEEVWIRKGIKARRTRNEGRVRELEKMRAERSQRRERSGTVKLQLHEAEQSGRKVITVDHISCSYEGEDLISGFSTEILRGDRIGIIGPNGCGKTTLINTMLGTLAPTAGEVRNGTRLEVAYFDQHRQKLDENKSVKWNLCADNEYVQTPSGRQHVMGYLRNFLFSPADADQPVGSLSGGERNRLMLAKLFAQPSNVLVLDEPTNDLDVETLDMLEEMLAEYQGTVLLVSHDRAFLNNVVTSTIVFEENGLGEYAGGYDDWVQQSSYRKESAEMVQKTTEPQKTRTRKLTNKERYELKELPKTIEALEAELETLTATLNDPDFYRRDPEEIRKTTERAEAVPKELEAAYERWAELEEHS</sequence>
<dbReference type="GO" id="GO:0005524">
    <property type="term" value="F:ATP binding"/>
    <property type="evidence" value="ECO:0007669"/>
    <property type="project" value="UniProtKB-UniRule"/>
</dbReference>
<dbReference type="InterPro" id="IPR051309">
    <property type="entry name" value="ABCF_ATPase"/>
</dbReference>
<comment type="catalytic activity">
    <reaction evidence="9 11">
        <text>ATP + H2O = ADP + phosphate + H(+)</text>
        <dbReference type="Rhea" id="RHEA:13065"/>
        <dbReference type="ChEBI" id="CHEBI:15377"/>
        <dbReference type="ChEBI" id="CHEBI:15378"/>
        <dbReference type="ChEBI" id="CHEBI:30616"/>
        <dbReference type="ChEBI" id="CHEBI:43474"/>
        <dbReference type="ChEBI" id="CHEBI:456216"/>
    </reaction>
</comment>
<dbReference type="EMBL" id="CP047593">
    <property type="protein sequence ID" value="QHI68829.1"/>
    <property type="molecule type" value="Genomic_DNA"/>
</dbReference>
<dbReference type="InterPro" id="IPR032524">
    <property type="entry name" value="ABC_tran_C"/>
</dbReference>
<dbReference type="FunFam" id="3.40.50.300:FF:000011">
    <property type="entry name" value="Putative ABC transporter ATP-binding component"/>
    <property type="match status" value="1"/>
</dbReference>
<dbReference type="InterPro" id="IPR037118">
    <property type="entry name" value="Val-tRNA_synth_C_sf"/>
</dbReference>
<evidence type="ECO:0000256" key="7">
    <source>
        <dbReference type="ARBA" id="ARBA00023125"/>
    </source>
</evidence>
<keyword evidence="14" id="KW-1185">Reference proteome</keyword>